<dbReference type="Gene3D" id="3.90.1720.30">
    <property type="entry name" value="PPPDE domains"/>
    <property type="match status" value="1"/>
</dbReference>
<evidence type="ECO:0000256" key="3">
    <source>
        <dbReference type="ARBA" id="ARBA00022801"/>
    </source>
</evidence>
<keyword evidence="3" id="KW-0378">Hydrolase</keyword>
<dbReference type="GO" id="GO:0008233">
    <property type="term" value="F:peptidase activity"/>
    <property type="evidence" value="ECO:0007669"/>
    <property type="project" value="UniProtKB-KW"/>
</dbReference>
<dbReference type="AlphaFoldDB" id="A0AAV9J0M7"/>
<dbReference type="PANTHER" id="PTHR12378">
    <property type="entry name" value="DESUMOYLATING ISOPEPTIDASE"/>
    <property type="match status" value="1"/>
</dbReference>
<dbReference type="SMART" id="SM01179">
    <property type="entry name" value="DUF862"/>
    <property type="match status" value="1"/>
</dbReference>
<evidence type="ECO:0000256" key="2">
    <source>
        <dbReference type="ARBA" id="ARBA00022670"/>
    </source>
</evidence>
<dbReference type="InterPro" id="IPR042266">
    <property type="entry name" value="PPPDE_sf"/>
</dbReference>
<dbReference type="GO" id="GO:0070646">
    <property type="term" value="P:protein modification by small protein removal"/>
    <property type="evidence" value="ECO:0007669"/>
    <property type="project" value="TreeGrafter"/>
</dbReference>
<dbReference type="PANTHER" id="PTHR12378:SF7">
    <property type="entry name" value="DESUMOYLATING ISOPEPTIDASE 1"/>
    <property type="match status" value="1"/>
</dbReference>
<evidence type="ECO:0000256" key="1">
    <source>
        <dbReference type="ARBA" id="ARBA00008140"/>
    </source>
</evidence>
<dbReference type="InterPro" id="IPR008580">
    <property type="entry name" value="PPPDE_dom"/>
</dbReference>
<sequence length="444" mass="47593">MTRHRVILHVYDLSGGLAAQFSTMLLGKRIEAVYHTGVVVYGREYYFGGGIQSAPPGGTVYGRPVRAVDMGETGVSVETFRDFLQGIRGRYQLRTYHLLDRNCNHFSDEVCQFLVGRHIPQEIRDLPEEAMNSPLGSLLRPMLESLQAQVLAMDTPTNGEGAHRADGGREAGGDAGDRPVVFDAACRAETRAALSVSAACREAVWQRVEAGNSGQLATEDDGEGDRYRDELLQACTADNASDTPPSVIAALDMLRALCATSARNWIAGVDGAHLTPLLRAGPPANITARTLLAQALANFLSDTDTACRCVQRDGAETATQWLFDAAAAATTPATAEHRALWWAWWTAAAALARAHAHSDTVHSEAFAARLLWALTHDTAAYAASTHLPDAAIADACGRCLLTVLRSCAGALEMAQAFDLPAVLPQFRCGRTTDAVRALLPEATP</sequence>
<protein>
    <recommendedName>
        <fullName evidence="4">PPPDE domain-containing protein</fullName>
    </recommendedName>
</protein>
<organism evidence="5 6">
    <name type="scientific">Cyanidium caldarium</name>
    <name type="common">Red alga</name>
    <dbReference type="NCBI Taxonomy" id="2771"/>
    <lineage>
        <taxon>Eukaryota</taxon>
        <taxon>Rhodophyta</taxon>
        <taxon>Bangiophyceae</taxon>
        <taxon>Cyanidiales</taxon>
        <taxon>Cyanidiaceae</taxon>
        <taxon>Cyanidium</taxon>
    </lineage>
</organism>
<comment type="similarity">
    <text evidence="1">Belongs to the DeSI family.</text>
</comment>
<dbReference type="PROSITE" id="PS51858">
    <property type="entry name" value="PPPDE"/>
    <property type="match status" value="1"/>
</dbReference>
<gene>
    <name evidence="5" type="ORF">CDCA_CDCA15G3961</name>
</gene>
<name>A0AAV9J0M7_CYACA</name>
<keyword evidence="2" id="KW-0645">Protease</keyword>
<dbReference type="Proteomes" id="UP001301350">
    <property type="component" value="Unassembled WGS sequence"/>
</dbReference>
<keyword evidence="6" id="KW-1185">Reference proteome</keyword>
<feature type="domain" description="PPPDE" evidence="4">
    <location>
        <begin position="4"/>
        <end position="144"/>
    </location>
</feature>
<evidence type="ECO:0000313" key="5">
    <source>
        <dbReference type="EMBL" id="KAK4537936.1"/>
    </source>
</evidence>
<comment type="caution">
    <text evidence="5">The sequence shown here is derived from an EMBL/GenBank/DDBJ whole genome shotgun (WGS) entry which is preliminary data.</text>
</comment>
<evidence type="ECO:0000259" key="4">
    <source>
        <dbReference type="PROSITE" id="PS51858"/>
    </source>
</evidence>
<dbReference type="GO" id="GO:0006508">
    <property type="term" value="P:proteolysis"/>
    <property type="evidence" value="ECO:0007669"/>
    <property type="project" value="UniProtKB-KW"/>
</dbReference>
<evidence type="ECO:0000313" key="6">
    <source>
        <dbReference type="Proteomes" id="UP001301350"/>
    </source>
</evidence>
<accession>A0AAV9J0M7</accession>
<dbReference type="EMBL" id="JANCYW010000015">
    <property type="protein sequence ID" value="KAK4537936.1"/>
    <property type="molecule type" value="Genomic_DNA"/>
</dbReference>
<dbReference type="Pfam" id="PF05903">
    <property type="entry name" value="Peptidase_C97"/>
    <property type="match status" value="1"/>
</dbReference>
<proteinExistence type="inferred from homology"/>
<reference evidence="5 6" key="1">
    <citation type="submission" date="2022-07" db="EMBL/GenBank/DDBJ databases">
        <title>Genome-wide signatures of adaptation to extreme environments.</title>
        <authorList>
            <person name="Cho C.H."/>
            <person name="Yoon H.S."/>
        </authorList>
    </citation>
    <scope>NUCLEOTIDE SEQUENCE [LARGE SCALE GENOMIC DNA]</scope>
    <source>
        <strain evidence="5 6">DBV 063 E5</strain>
    </source>
</reference>